<gene>
    <name evidence="1" type="ORF">ACFQ41_06045</name>
</gene>
<evidence type="ECO:0000313" key="2">
    <source>
        <dbReference type="Proteomes" id="UP001597199"/>
    </source>
</evidence>
<name>A0ABW4BFW1_9LACO</name>
<organism evidence="1 2">
    <name type="scientific">Lacticaseibacillus suilingensis</name>
    <dbReference type="NCBI Taxonomy" id="2799577"/>
    <lineage>
        <taxon>Bacteria</taxon>
        <taxon>Bacillati</taxon>
        <taxon>Bacillota</taxon>
        <taxon>Bacilli</taxon>
        <taxon>Lactobacillales</taxon>
        <taxon>Lactobacillaceae</taxon>
        <taxon>Lacticaseibacillus</taxon>
    </lineage>
</organism>
<dbReference type="Proteomes" id="UP001597199">
    <property type="component" value="Unassembled WGS sequence"/>
</dbReference>
<comment type="caution">
    <text evidence="1">The sequence shown here is derived from an EMBL/GenBank/DDBJ whole genome shotgun (WGS) entry which is preliminary data.</text>
</comment>
<evidence type="ECO:0000313" key="1">
    <source>
        <dbReference type="EMBL" id="MFD1398866.1"/>
    </source>
</evidence>
<accession>A0ABW4BFW1</accession>
<dbReference type="EMBL" id="JBHTOA010000025">
    <property type="protein sequence ID" value="MFD1398866.1"/>
    <property type="molecule type" value="Genomic_DNA"/>
</dbReference>
<keyword evidence="2" id="KW-1185">Reference proteome</keyword>
<dbReference type="RefSeq" id="WP_204118523.1">
    <property type="nucleotide sequence ID" value="NZ_BOLV01000005.1"/>
</dbReference>
<sequence length="193" mass="22056">MATTVTVLGKIQPLLTIPEDFTRITSEPRSRNGEAVRVDRYQQRRPVQWFGPHVTLVWGNDDRLLSFNAFTATSSAPLPTQLAARQIAMQVWQALDPSYAAGLDYMRTDRLTRSFEGDNQHVDIPVWWVKFAHRNGSYNWVSVGAGGQVVEMERESMWDYMRSRRATEEWNYDDWVLAREDQGPQPAAPAALA</sequence>
<protein>
    <submittedName>
        <fullName evidence="1">Uncharacterized protein</fullName>
    </submittedName>
</protein>
<reference evidence="2" key="1">
    <citation type="journal article" date="2019" name="Int. J. Syst. Evol. Microbiol.">
        <title>The Global Catalogue of Microorganisms (GCM) 10K type strain sequencing project: providing services to taxonomists for standard genome sequencing and annotation.</title>
        <authorList>
            <consortium name="The Broad Institute Genomics Platform"/>
            <consortium name="The Broad Institute Genome Sequencing Center for Infectious Disease"/>
            <person name="Wu L."/>
            <person name="Ma J."/>
        </authorList>
    </citation>
    <scope>NUCLEOTIDE SEQUENCE [LARGE SCALE GENOMIC DNA]</scope>
    <source>
        <strain evidence="2">CCM 9110</strain>
    </source>
</reference>
<proteinExistence type="predicted"/>